<evidence type="ECO:0000256" key="7">
    <source>
        <dbReference type="ARBA" id="ARBA00022801"/>
    </source>
</evidence>
<comment type="subunit">
    <text evidence="14">Homohexamer.</text>
</comment>
<dbReference type="InterPro" id="IPR005936">
    <property type="entry name" value="FtsH"/>
</dbReference>
<evidence type="ECO:0000256" key="5">
    <source>
        <dbReference type="ARBA" id="ARBA00022723"/>
    </source>
</evidence>
<dbReference type="GO" id="GO:0030163">
    <property type="term" value="P:protein catabolic process"/>
    <property type="evidence" value="ECO:0007669"/>
    <property type="project" value="UniProtKB-UniRule"/>
</dbReference>
<dbReference type="EMBL" id="MHQY01000011">
    <property type="protein sequence ID" value="OHA14283.1"/>
    <property type="molecule type" value="Genomic_DNA"/>
</dbReference>
<dbReference type="Pfam" id="PF17862">
    <property type="entry name" value="AAA_lid_3"/>
    <property type="match status" value="1"/>
</dbReference>
<comment type="caution">
    <text evidence="14">Lacks conserved residue(s) required for the propagation of feature annotation.</text>
</comment>
<dbReference type="PANTHER" id="PTHR23076:SF97">
    <property type="entry name" value="ATP-DEPENDENT ZINC METALLOPROTEASE YME1L1"/>
    <property type="match status" value="1"/>
</dbReference>
<dbReference type="CDD" id="cd19501">
    <property type="entry name" value="RecA-like_FtsH"/>
    <property type="match status" value="1"/>
</dbReference>
<comment type="similarity">
    <text evidence="2 14">In the C-terminal section; belongs to the peptidase M41 family.</text>
</comment>
<comment type="cofactor">
    <cofactor evidence="14">
        <name>Zn(2+)</name>
        <dbReference type="ChEBI" id="CHEBI:29105"/>
    </cofactor>
    <text evidence="14">Binds 1 zinc ion per subunit.</text>
</comment>
<dbReference type="SUPFAM" id="SSF52540">
    <property type="entry name" value="P-loop containing nucleoside triphosphate hydrolases"/>
    <property type="match status" value="1"/>
</dbReference>
<feature type="binding site" evidence="14">
    <location>
        <position position="509"/>
    </location>
    <ligand>
        <name>Zn(2+)</name>
        <dbReference type="ChEBI" id="CHEBI:29105"/>
        <note>catalytic</note>
    </ligand>
</feature>
<dbReference type="InterPro" id="IPR003593">
    <property type="entry name" value="AAA+_ATPase"/>
</dbReference>
<feature type="binding site" evidence="14">
    <location>
        <position position="432"/>
    </location>
    <ligand>
        <name>Zn(2+)</name>
        <dbReference type="ChEBI" id="CHEBI:29105"/>
        <note>catalytic</note>
    </ligand>
</feature>
<accession>A0A1G2LRW5</accession>
<protein>
    <recommendedName>
        <fullName evidence="14">ATP-dependent zinc metalloprotease FtsH</fullName>
        <ecNumber evidence="14">3.4.24.-</ecNumber>
    </recommendedName>
</protein>
<organism evidence="17 18">
    <name type="scientific">Candidatus Sungbacteria bacterium RIFCSPLOWO2_12_FULL_41_11</name>
    <dbReference type="NCBI Taxonomy" id="1802286"/>
    <lineage>
        <taxon>Bacteria</taxon>
        <taxon>Candidatus Sungiibacteriota</taxon>
    </lineage>
</organism>
<feature type="domain" description="AAA+ ATPase" evidence="16">
    <location>
        <begin position="198"/>
        <end position="337"/>
    </location>
</feature>
<evidence type="ECO:0000256" key="10">
    <source>
        <dbReference type="ARBA" id="ARBA00022989"/>
    </source>
</evidence>
<keyword evidence="4 14" id="KW-0812">Transmembrane</keyword>
<keyword evidence="3 14" id="KW-0645">Protease</keyword>
<comment type="function">
    <text evidence="14">Acts as a processive, ATP-dependent zinc metallopeptidase for both cytoplasmic and membrane proteins. Plays a role in the quality control of integral membrane proteins.</text>
</comment>
<dbReference type="InterPro" id="IPR000642">
    <property type="entry name" value="Peptidase_M41"/>
</dbReference>
<evidence type="ECO:0000256" key="15">
    <source>
        <dbReference type="RuleBase" id="RU003651"/>
    </source>
</evidence>
<keyword evidence="8 14" id="KW-0862">Zinc</keyword>
<sequence>MFFQIISGVKDTSPPLLDYSSFKRETEKGNVAIVIFSRHRESLIVDLKTAIEIDSSINPNKKKSEKLPFVSQRFIVHISKENISQLVKELEEKKVRVIFDEAPNPDDSFWSGIISSLIWMGLMLAIFIWVMRRMRGGAGGSNNPFSFGKNKAKLVTEADAKKVTFKDVAGCDEAKEELREIVEFLKDPLRFNKLGGHIPKGVLLVGSPGTGKTLLAKAVAGEAGVPFYTISGSDFVEMFVGVGASRVRDLFEQAKKHAPCIIFMDEIDAVGRHRGAGIGGGHDEREQTLNQLLVEMDGFGTDSSVIMVAATNRPDILDPALLRPGRFDRQVVVPRPDLRGRLEILKVHIKGKPMDESVDLTMIARGTPGFSGADLANLLNEAALLASRQNKEKIEPVDLDKALDKILMGTERKSAIIPEHERRITAWHEAGHAVVVHELYLEDTYNSDPLHKVTIIPRGEAGGLTQQLPHEDRHYYSMKYLKNRLAVLMGGRVAEEIKFKDKSTGAGNDIGVATELSRKMVCEWGMSDKLGPITFGKKQELVFLGREVGREQNYSHEVAKAIDEEIKFFITEAYQRAGKVISEKWTELERLAAKLLEAETLTGEEVKAILESNPV</sequence>
<gene>
    <name evidence="14" type="primary">ftsH</name>
    <name evidence="17" type="ORF">A3G49_05180</name>
</gene>
<dbReference type="GO" id="GO:0051301">
    <property type="term" value="P:cell division"/>
    <property type="evidence" value="ECO:0007669"/>
    <property type="project" value="UniProtKB-KW"/>
</dbReference>
<dbReference type="GO" id="GO:0005524">
    <property type="term" value="F:ATP binding"/>
    <property type="evidence" value="ECO:0007669"/>
    <property type="project" value="UniProtKB-UniRule"/>
</dbReference>
<comment type="caution">
    <text evidence="17">The sequence shown here is derived from an EMBL/GenBank/DDBJ whole genome shotgun (WGS) entry which is preliminary data.</text>
</comment>
<evidence type="ECO:0000313" key="17">
    <source>
        <dbReference type="EMBL" id="OHA14283.1"/>
    </source>
</evidence>
<dbReference type="Pfam" id="PF01434">
    <property type="entry name" value="Peptidase_M41"/>
    <property type="match status" value="1"/>
</dbReference>
<dbReference type="GO" id="GO:0008270">
    <property type="term" value="F:zinc ion binding"/>
    <property type="evidence" value="ECO:0007669"/>
    <property type="project" value="UniProtKB-UniRule"/>
</dbReference>
<dbReference type="Gene3D" id="3.40.50.300">
    <property type="entry name" value="P-loop containing nucleotide triphosphate hydrolases"/>
    <property type="match status" value="1"/>
</dbReference>
<keyword evidence="14" id="KW-1003">Cell membrane</keyword>
<evidence type="ECO:0000256" key="12">
    <source>
        <dbReference type="ARBA" id="ARBA00023136"/>
    </source>
</evidence>
<evidence type="ECO:0000256" key="14">
    <source>
        <dbReference type="HAMAP-Rule" id="MF_01458"/>
    </source>
</evidence>
<keyword evidence="9 14" id="KW-0067">ATP-binding</keyword>
<evidence type="ECO:0000256" key="13">
    <source>
        <dbReference type="ARBA" id="ARBA00061570"/>
    </source>
</evidence>
<dbReference type="GO" id="GO:0016887">
    <property type="term" value="F:ATP hydrolysis activity"/>
    <property type="evidence" value="ECO:0007669"/>
    <property type="project" value="UniProtKB-UniRule"/>
</dbReference>
<dbReference type="SUPFAM" id="SSF140990">
    <property type="entry name" value="FtsH protease domain-like"/>
    <property type="match status" value="1"/>
</dbReference>
<evidence type="ECO:0000256" key="11">
    <source>
        <dbReference type="ARBA" id="ARBA00023049"/>
    </source>
</evidence>
<dbReference type="EC" id="3.4.24.-" evidence="14"/>
<keyword evidence="12 14" id="KW-0472">Membrane</keyword>
<dbReference type="NCBIfam" id="TIGR01241">
    <property type="entry name" value="FtsH_fam"/>
    <property type="match status" value="1"/>
</dbReference>
<dbReference type="FunFam" id="1.10.8.60:FF:000001">
    <property type="entry name" value="ATP-dependent zinc metalloprotease FtsH"/>
    <property type="match status" value="1"/>
</dbReference>
<comment type="similarity">
    <text evidence="13 14">In the central section; belongs to the AAA ATPase family.</text>
</comment>
<evidence type="ECO:0000256" key="2">
    <source>
        <dbReference type="ARBA" id="ARBA00010044"/>
    </source>
</evidence>
<keyword evidence="7 14" id="KW-0378">Hydrolase</keyword>
<dbReference type="Proteomes" id="UP000177171">
    <property type="component" value="Unassembled WGS sequence"/>
</dbReference>
<dbReference type="Gene3D" id="1.20.58.760">
    <property type="entry name" value="Peptidase M41"/>
    <property type="match status" value="1"/>
</dbReference>
<feature type="binding site" evidence="14">
    <location>
        <position position="428"/>
    </location>
    <ligand>
        <name>Zn(2+)</name>
        <dbReference type="ChEBI" id="CHEBI:29105"/>
        <note>catalytic</note>
    </ligand>
</feature>
<dbReference type="GO" id="GO:0006508">
    <property type="term" value="P:proteolysis"/>
    <property type="evidence" value="ECO:0007669"/>
    <property type="project" value="UniProtKB-KW"/>
</dbReference>
<comment type="similarity">
    <text evidence="15">Belongs to the AAA ATPase family.</text>
</comment>
<name>A0A1G2LRW5_9BACT</name>
<evidence type="ECO:0000256" key="8">
    <source>
        <dbReference type="ARBA" id="ARBA00022833"/>
    </source>
</evidence>
<dbReference type="SMART" id="SM00382">
    <property type="entry name" value="AAA"/>
    <property type="match status" value="1"/>
</dbReference>
<comment type="subcellular location">
    <subcellularLocation>
        <location evidence="14">Cell membrane</location>
        <topology evidence="14">Multi-pass membrane protein</topology>
        <orientation evidence="14">Cytoplasmic side</orientation>
    </subcellularLocation>
    <subcellularLocation>
        <location evidence="1">Membrane</location>
    </subcellularLocation>
</comment>
<feature type="binding site" evidence="14">
    <location>
        <begin position="206"/>
        <end position="213"/>
    </location>
    <ligand>
        <name>ATP</name>
        <dbReference type="ChEBI" id="CHEBI:30616"/>
    </ligand>
</feature>
<feature type="active site" evidence="14">
    <location>
        <position position="429"/>
    </location>
</feature>
<dbReference type="InterPro" id="IPR027417">
    <property type="entry name" value="P-loop_NTPase"/>
</dbReference>
<dbReference type="Pfam" id="PF00004">
    <property type="entry name" value="AAA"/>
    <property type="match status" value="1"/>
</dbReference>
<reference evidence="17 18" key="1">
    <citation type="journal article" date="2016" name="Nat. Commun.">
        <title>Thousands of microbial genomes shed light on interconnected biogeochemical processes in an aquifer system.</title>
        <authorList>
            <person name="Anantharaman K."/>
            <person name="Brown C.T."/>
            <person name="Hug L.A."/>
            <person name="Sharon I."/>
            <person name="Castelle C.J."/>
            <person name="Probst A.J."/>
            <person name="Thomas B.C."/>
            <person name="Singh A."/>
            <person name="Wilkins M.J."/>
            <person name="Karaoz U."/>
            <person name="Brodie E.L."/>
            <person name="Williams K.H."/>
            <person name="Hubbard S.S."/>
            <person name="Banfield J.F."/>
        </authorList>
    </citation>
    <scope>NUCLEOTIDE SEQUENCE [LARGE SCALE GENOMIC DNA]</scope>
</reference>
<dbReference type="FunFam" id="1.20.58.760:FF:000001">
    <property type="entry name" value="ATP-dependent zinc metalloprotease FtsH"/>
    <property type="match status" value="1"/>
</dbReference>
<dbReference type="HAMAP" id="MF_01458">
    <property type="entry name" value="FtsH"/>
    <property type="match status" value="1"/>
</dbReference>
<dbReference type="AlphaFoldDB" id="A0A1G2LRW5"/>
<keyword evidence="17" id="KW-0132">Cell division</keyword>
<evidence type="ECO:0000256" key="6">
    <source>
        <dbReference type="ARBA" id="ARBA00022741"/>
    </source>
</evidence>
<dbReference type="InterPro" id="IPR037219">
    <property type="entry name" value="Peptidase_M41-like"/>
</dbReference>
<dbReference type="PANTHER" id="PTHR23076">
    <property type="entry name" value="METALLOPROTEASE M41 FTSH"/>
    <property type="match status" value="1"/>
</dbReference>
<keyword evidence="10 14" id="KW-1133">Transmembrane helix</keyword>
<dbReference type="FunFam" id="3.40.50.300:FF:000001">
    <property type="entry name" value="ATP-dependent zinc metalloprotease FtsH"/>
    <property type="match status" value="1"/>
</dbReference>
<keyword evidence="11 14" id="KW-0482">Metalloprotease</keyword>
<dbReference type="InterPro" id="IPR003959">
    <property type="entry name" value="ATPase_AAA_core"/>
</dbReference>
<dbReference type="GO" id="GO:0005886">
    <property type="term" value="C:plasma membrane"/>
    <property type="evidence" value="ECO:0007669"/>
    <property type="project" value="UniProtKB-SubCell"/>
</dbReference>
<dbReference type="Gene3D" id="1.10.8.60">
    <property type="match status" value="1"/>
</dbReference>
<evidence type="ECO:0000313" key="18">
    <source>
        <dbReference type="Proteomes" id="UP000177171"/>
    </source>
</evidence>
<evidence type="ECO:0000256" key="3">
    <source>
        <dbReference type="ARBA" id="ARBA00022670"/>
    </source>
</evidence>
<keyword evidence="6 14" id="KW-0547">Nucleotide-binding</keyword>
<dbReference type="InterPro" id="IPR041569">
    <property type="entry name" value="AAA_lid_3"/>
</dbReference>
<proteinExistence type="inferred from homology"/>
<dbReference type="GO" id="GO:0004222">
    <property type="term" value="F:metalloendopeptidase activity"/>
    <property type="evidence" value="ECO:0007669"/>
    <property type="project" value="InterPro"/>
</dbReference>
<evidence type="ECO:0000259" key="16">
    <source>
        <dbReference type="SMART" id="SM00382"/>
    </source>
</evidence>
<feature type="transmembrane region" description="Helical" evidence="14">
    <location>
        <begin position="109"/>
        <end position="130"/>
    </location>
</feature>
<keyword evidence="17" id="KW-0131">Cell cycle</keyword>
<evidence type="ECO:0000256" key="1">
    <source>
        <dbReference type="ARBA" id="ARBA00004370"/>
    </source>
</evidence>
<keyword evidence="5 14" id="KW-0479">Metal-binding</keyword>
<evidence type="ECO:0000256" key="4">
    <source>
        <dbReference type="ARBA" id="ARBA00022692"/>
    </source>
</evidence>
<dbReference type="InterPro" id="IPR003960">
    <property type="entry name" value="ATPase_AAA_CS"/>
</dbReference>
<evidence type="ECO:0000256" key="9">
    <source>
        <dbReference type="ARBA" id="ARBA00022840"/>
    </source>
</evidence>
<dbReference type="PROSITE" id="PS00674">
    <property type="entry name" value="AAA"/>
    <property type="match status" value="1"/>
</dbReference>
<dbReference type="GO" id="GO:0004176">
    <property type="term" value="F:ATP-dependent peptidase activity"/>
    <property type="evidence" value="ECO:0007669"/>
    <property type="project" value="InterPro"/>
</dbReference>